<comment type="similarity">
    <text evidence="1">Belongs to the NAD(P)-dependent epimerase/dehydratase family.</text>
</comment>
<organism evidence="4 5">
    <name type="scientific">Miscanthus lutarioriparius</name>
    <dbReference type="NCBI Taxonomy" id="422564"/>
    <lineage>
        <taxon>Eukaryota</taxon>
        <taxon>Viridiplantae</taxon>
        <taxon>Streptophyta</taxon>
        <taxon>Embryophyta</taxon>
        <taxon>Tracheophyta</taxon>
        <taxon>Spermatophyta</taxon>
        <taxon>Magnoliopsida</taxon>
        <taxon>Liliopsida</taxon>
        <taxon>Poales</taxon>
        <taxon>Poaceae</taxon>
        <taxon>PACMAD clade</taxon>
        <taxon>Panicoideae</taxon>
        <taxon>Andropogonodae</taxon>
        <taxon>Andropogoneae</taxon>
        <taxon>Saccharinae</taxon>
        <taxon>Miscanthus</taxon>
    </lineage>
</organism>
<evidence type="ECO:0000256" key="2">
    <source>
        <dbReference type="ARBA" id="ARBA00023027"/>
    </source>
</evidence>
<dbReference type="PRINTS" id="PR01713">
    <property type="entry name" value="NUCEPIMERASE"/>
</dbReference>
<name>A0A811QPD7_9POAL</name>
<comment type="caution">
    <text evidence="4">The sequence shown here is derived from an EMBL/GenBank/DDBJ whole genome shotgun (WGS) entry which is preliminary data.</text>
</comment>
<dbReference type="Proteomes" id="UP000604825">
    <property type="component" value="Unassembled WGS sequence"/>
</dbReference>
<gene>
    <name evidence="4" type="ORF">NCGR_LOCUS41379</name>
</gene>
<keyword evidence="5" id="KW-1185">Reference proteome</keyword>
<keyword evidence="2" id="KW-0520">NAD</keyword>
<dbReference type="EMBL" id="CAJGYO010000010">
    <property type="protein sequence ID" value="CAD6257896.1"/>
    <property type="molecule type" value="Genomic_DNA"/>
</dbReference>
<evidence type="ECO:0000313" key="5">
    <source>
        <dbReference type="Proteomes" id="UP000604825"/>
    </source>
</evidence>
<sequence>MAYFSFARSIIAGEPITLFLTADGADARHDFTYIDDVVRGCLSALDTADNTMGSKSGKKRGPTPLRLYNLNNTSPVAVTRMVAILKKLLGKKAHKRVVTMPTNGDMPFTHANVSHAARDFGYRPATSLEVGLHHFIDWFVQCYKVDVRGGGNVLAGKTTKRKSMPMSKAS</sequence>
<dbReference type="OrthoDB" id="1713649at2759"/>
<evidence type="ECO:0000256" key="1">
    <source>
        <dbReference type="ARBA" id="ARBA00007637"/>
    </source>
</evidence>
<dbReference type="GO" id="GO:0016853">
    <property type="term" value="F:isomerase activity"/>
    <property type="evidence" value="ECO:0007669"/>
    <property type="project" value="UniProtKB-KW"/>
</dbReference>
<evidence type="ECO:0000313" key="4">
    <source>
        <dbReference type="EMBL" id="CAD6257896.1"/>
    </source>
</evidence>
<proteinExistence type="inferred from homology"/>
<evidence type="ECO:0000256" key="3">
    <source>
        <dbReference type="ARBA" id="ARBA00023235"/>
    </source>
</evidence>
<dbReference type="SUPFAM" id="SSF51735">
    <property type="entry name" value="NAD(P)-binding Rossmann-fold domains"/>
    <property type="match status" value="1"/>
</dbReference>
<reference evidence="4" key="1">
    <citation type="submission" date="2020-10" db="EMBL/GenBank/DDBJ databases">
        <authorList>
            <person name="Han B."/>
            <person name="Lu T."/>
            <person name="Zhao Q."/>
            <person name="Huang X."/>
            <person name="Zhao Y."/>
        </authorList>
    </citation>
    <scope>NUCLEOTIDE SEQUENCE</scope>
</reference>
<dbReference type="PANTHER" id="PTHR43574">
    <property type="entry name" value="EPIMERASE-RELATED"/>
    <property type="match status" value="1"/>
</dbReference>
<accession>A0A811QPD7</accession>
<protein>
    <submittedName>
        <fullName evidence="4">Uncharacterized protein</fullName>
    </submittedName>
</protein>
<dbReference type="InterPro" id="IPR036291">
    <property type="entry name" value="NAD(P)-bd_dom_sf"/>
</dbReference>
<dbReference type="Gene3D" id="3.40.50.720">
    <property type="entry name" value="NAD(P)-binding Rossmann-like Domain"/>
    <property type="match status" value="1"/>
</dbReference>
<keyword evidence="3" id="KW-0413">Isomerase</keyword>
<dbReference type="AlphaFoldDB" id="A0A811QPD7"/>